<dbReference type="EMBL" id="LVEP01000022">
    <property type="protein sequence ID" value="OCB76465.1"/>
    <property type="molecule type" value="Genomic_DNA"/>
</dbReference>
<evidence type="ECO:0000313" key="1">
    <source>
        <dbReference type="EMBL" id="OCB76465.1"/>
    </source>
</evidence>
<proteinExistence type="predicted"/>
<keyword evidence="2" id="KW-1185">Reference proteome</keyword>
<sequence>MIDEFLKYIGIGSSSVVLAYVLIKYLSQKIFENYLVKQIDKHKSNLEKLNIKYQIQFSSLHAERAEIIKSIYNLLYDHKNIIHDVMNNLLDEQNPIGHLKQKLDHWSSLAITLSETFHKNKIFFSIEQVNSINRIHSEINQINKMTESFFSDNRNITQNINSIFNENIEFKNLRTSSDIILENVMVLEKELEEDFRKLLGVI</sequence>
<dbReference type="AlphaFoldDB" id="A0A1B9E3E7"/>
<evidence type="ECO:0000313" key="2">
    <source>
        <dbReference type="Proteomes" id="UP000093510"/>
    </source>
</evidence>
<accession>A0A1B9E3E7</accession>
<organism evidence="1 2">
    <name type="scientific">Flavobacterium crassostreae</name>
    <dbReference type="NCBI Taxonomy" id="1763534"/>
    <lineage>
        <taxon>Bacteria</taxon>
        <taxon>Pseudomonadati</taxon>
        <taxon>Bacteroidota</taxon>
        <taxon>Flavobacteriia</taxon>
        <taxon>Flavobacteriales</taxon>
        <taxon>Flavobacteriaceae</taxon>
        <taxon>Flavobacterium</taxon>
    </lineage>
</organism>
<protein>
    <submittedName>
        <fullName evidence="1">Uncharacterized protein</fullName>
    </submittedName>
</protein>
<dbReference type="OrthoDB" id="1367916at2"/>
<comment type="caution">
    <text evidence="1">The sequence shown here is derived from an EMBL/GenBank/DDBJ whole genome shotgun (WGS) entry which is preliminary data.</text>
</comment>
<dbReference type="RefSeq" id="WP_066333710.1">
    <property type="nucleotide sequence ID" value="NZ_CP017688.1"/>
</dbReference>
<name>A0A1B9E3E7_9FLAO</name>
<reference evidence="1 2" key="1">
    <citation type="submission" date="2016-03" db="EMBL/GenBank/DDBJ databases">
        <authorList>
            <person name="Ploux O."/>
        </authorList>
    </citation>
    <scope>NUCLEOTIDE SEQUENCE [LARGE SCALE GENOMIC DNA]</scope>
    <source>
        <strain evidence="1 2">LPB0076</strain>
    </source>
</reference>
<dbReference type="Proteomes" id="UP000093510">
    <property type="component" value="Unassembled WGS sequence"/>
</dbReference>
<dbReference type="STRING" id="1763534.GCA_001831475_01194"/>
<gene>
    <name evidence="1" type="ORF">LPBF_05870</name>
</gene>